<dbReference type="GO" id="GO:0005739">
    <property type="term" value="C:mitochondrion"/>
    <property type="evidence" value="ECO:0007669"/>
    <property type="project" value="TreeGrafter"/>
</dbReference>
<dbReference type="HOGENOM" id="CLU_424680_0_0_1"/>
<evidence type="ECO:0000313" key="3">
    <source>
        <dbReference type="EMBL" id="EFO91729.1"/>
    </source>
</evidence>
<dbReference type="OrthoDB" id="5777131at2759"/>
<dbReference type="GO" id="GO:0006264">
    <property type="term" value="P:mitochondrial DNA replication"/>
    <property type="evidence" value="ECO:0007669"/>
    <property type="project" value="TreeGrafter"/>
</dbReference>
<dbReference type="RefSeq" id="XP_003094458.2">
    <property type="nucleotide sequence ID" value="XM_003094410.2"/>
</dbReference>
<dbReference type="FunCoup" id="E3NAX8">
    <property type="interactions" value="1804"/>
</dbReference>
<dbReference type="AlphaFoldDB" id="E3NAX8"/>
<sequence>MAGFRSFDELDLFSDSEHEEDFSKFLSDPEETEQEYDSEDEEETDWDLNLKKSDVVELPDGAEIGSSAPRDEDNSLLDSLLGEALSGDQINPSVDGLFDDLSLSDYEPEIIDRGLLETEDSGISTGASRSVSAETSEESTEEKLLDMSSIDKYLQYINEEEHEVSVDDLPDFASKKNVYGTSFNVRTGNISRPPRFEFARRDDRWINSCKVMTYENDKPLNELLTLGKKVPTVKRGMTINSTCKFTDVHCRSAQEMAEMETHDIQQIIRDAFNAQRLAVILFGVEKDGKVTGCLLNAGKQDNLRLALDTAVQTEFVPPIENILDAIDVQFLPVDGVENTFLIVIRIKQLRNQKYRLESSMLPRKCTIRFGTSITPNFAKLIDAVPPTDSDFTNSTLHPTTTSSRIPEAPELSMLRRPSLSAILSAISDQKALYLWQKAKIDEMGLSAFKAYMTDRMTLGTKTHTKVEEMLKIGHNEKELTEIIDAEKNLAIRNYMKSAFPVILKIQNPEISICEKRVRHPLLAYQGRFDAVVKWNDNWTILDWKTAPARSSFSQQREESLSYASYVRQLAAYASAYNYDVRFEDLPIAKQGLLVSLKEDGAPAELYQIPEEEMENTLSDVKEKLREFWSKVTSSKGTNIDFAYKPPI</sequence>
<dbReference type="STRING" id="31234.E3NAX8"/>
<dbReference type="Proteomes" id="UP000008281">
    <property type="component" value="Unassembled WGS sequence"/>
</dbReference>
<dbReference type="PANTHER" id="PTHR31340:SF3">
    <property type="entry name" value="MITOCHONDRIAL GENOME MAINTENANCE EXONUCLEASE 1"/>
    <property type="match status" value="1"/>
</dbReference>
<dbReference type="GO" id="GO:0008297">
    <property type="term" value="F:single-stranded DNA exodeoxyribonuclease activity"/>
    <property type="evidence" value="ECO:0007669"/>
    <property type="project" value="TreeGrafter"/>
</dbReference>
<evidence type="ECO:0000259" key="2">
    <source>
        <dbReference type="Pfam" id="PF12705"/>
    </source>
</evidence>
<proteinExistence type="predicted"/>
<feature type="compositionally biased region" description="Acidic residues" evidence="1">
    <location>
        <begin position="28"/>
        <end position="46"/>
    </location>
</feature>
<organism evidence="4">
    <name type="scientific">Caenorhabditis remanei</name>
    <name type="common">Caenorhabditis vulgaris</name>
    <dbReference type="NCBI Taxonomy" id="31234"/>
    <lineage>
        <taxon>Eukaryota</taxon>
        <taxon>Metazoa</taxon>
        <taxon>Ecdysozoa</taxon>
        <taxon>Nematoda</taxon>
        <taxon>Chromadorea</taxon>
        <taxon>Rhabditida</taxon>
        <taxon>Rhabditina</taxon>
        <taxon>Rhabditomorpha</taxon>
        <taxon>Rhabditoidea</taxon>
        <taxon>Rhabditidae</taxon>
        <taxon>Peloderinae</taxon>
        <taxon>Caenorhabditis</taxon>
    </lineage>
</organism>
<dbReference type="FunFam" id="3.90.320.10:FF:000034">
    <property type="entry name" value="Mitochondrial genome maintenance exonuclease 1"/>
    <property type="match status" value="1"/>
</dbReference>
<gene>
    <name evidence="3" type="ORF">CRE_06086</name>
</gene>
<accession>E3NAX8</accession>
<feature type="compositionally biased region" description="Acidic residues" evidence="1">
    <location>
        <begin position="9"/>
        <end position="20"/>
    </location>
</feature>
<protein>
    <recommendedName>
        <fullName evidence="2">PD-(D/E)XK endonuclease-like domain-containing protein</fullName>
    </recommendedName>
</protein>
<evidence type="ECO:0000313" key="4">
    <source>
        <dbReference type="Proteomes" id="UP000008281"/>
    </source>
</evidence>
<name>E3NAX8_CAERE</name>
<dbReference type="KEGG" id="crq:GCK72_016867"/>
<reference evidence="3" key="1">
    <citation type="submission" date="2007-07" db="EMBL/GenBank/DDBJ databases">
        <title>PCAP assembly of the Caenorhabditis remanei genome.</title>
        <authorList>
            <consortium name="The Caenorhabditis remanei Sequencing Consortium"/>
            <person name="Wilson R.K."/>
        </authorList>
    </citation>
    <scope>NUCLEOTIDE SEQUENCE [LARGE SCALE GENOMIC DNA]</scope>
    <source>
        <strain evidence="3">PB4641</strain>
    </source>
</reference>
<dbReference type="EMBL" id="DS268580">
    <property type="protein sequence ID" value="EFO91729.1"/>
    <property type="molecule type" value="Genomic_DNA"/>
</dbReference>
<dbReference type="GeneID" id="9813029"/>
<dbReference type="CTD" id="9813029"/>
<dbReference type="eggNOG" id="ENOG502QVKE">
    <property type="taxonomic scope" value="Eukaryota"/>
</dbReference>
<keyword evidence="4" id="KW-1185">Reference proteome</keyword>
<dbReference type="Gene3D" id="3.90.320.10">
    <property type="match status" value="1"/>
</dbReference>
<feature type="domain" description="PD-(D/E)XK endonuclease-like" evidence="2">
    <location>
        <begin position="522"/>
        <end position="626"/>
    </location>
</feature>
<dbReference type="InterPro" id="IPR011604">
    <property type="entry name" value="PDDEXK-like_dom_sf"/>
</dbReference>
<feature type="region of interest" description="Disordered" evidence="1">
    <location>
        <begin position="1"/>
        <end position="74"/>
    </location>
</feature>
<dbReference type="Pfam" id="PF12705">
    <property type="entry name" value="PDDEXK_1"/>
    <property type="match status" value="1"/>
</dbReference>
<evidence type="ECO:0000256" key="1">
    <source>
        <dbReference type="SAM" id="MobiDB-lite"/>
    </source>
</evidence>
<dbReference type="InterPro" id="IPR038726">
    <property type="entry name" value="PDDEXK_AddAB-type"/>
</dbReference>
<dbReference type="OMA" id="RWINSCK"/>
<dbReference type="InParanoid" id="E3NAX8"/>
<feature type="region of interest" description="Disordered" evidence="1">
    <location>
        <begin position="115"/>
        <end position="143"/>
    </location>
</feature>
<dbReference type="PANTHER" id="PTHR31340">
    <property type="entry name" value="MITOCHONDRIAL GENOME MAINTENANCE EXONUCLEASE 1"/>
    <property type="match status" value="1"/>
</dbReference>